<evidence type="ECO:0008006" key="3">
    <source>
        <dbReference type="Google" id="ProtNLM"/>
    </source>
</evidence>
<dbReference type="Gene3D" id="3.90.79.10">
    <property type="entry name" value="Nucleoside Triphosphate Pyrophosphohydrolase"/>
    <property type="match status" value="1"/>
</dbReference>
<protein>
    <recommendedName>
        <fullName evidence="3">Nudix hydrolase domain-containing protein</fullName>
    </recommendedName>
</protein>
<organism evidence="1 2">
    <name type="scientific">Phaseolus angularis</name>
    <name type="common">Azuki bean</name>
    <name type="synonym">Vigna angularis</name>
    <dbReference type="NCBI Taxonomy" id="3914"/>
    <lineage>
        <taxon>Eukaryota</taxon>
        <taxon>Viridiplantae</taxon>
        <taxon>Streptophyta</taxon>
        <taxon>Embryophyta</taxon>
        <taxon>Tracheophyta</taxon>
        <taxon>Spermatophyta</taxon>
        <taxon>Magnoliopsida</taxon>
        <taxon>eudicotyledons</taxon>
        <taxon>Gunneridae</taxon>
        <taxon>Pentapetalae</taxon>
        <taxon>rosids</taxon>
        <taxon>fabids</taxon>
        <taxon>Fabales</taxon>
        <taxon>Fabaceae</taxon>
        <taxon>Papilionoideae</taxon>
        <taxon>50 kb inversion clade</taxon>
        <taxon>NPAAA clade</taxon>
        <taxon>indigoferoid/millettioid clade</taxon>
        <taxon>Phaseoleae</taxon>
        <taxon>Vigna</taxon>
    </lineage>
</organism>
<dbReference type="GO" id="GO:0016787">
    <property type="term" value="F:hydrolase activity"/>
    <property type="evidence" value="ECO:0007669"/>
    <property type="project" value="UniProtKB-KW"/>
</dbReference>
<gene>
    <name evidence="1" type="ORF">LR48_Vigan304s002000</name>
</gene>
<proteinExistence type="predicted"/>
<reference evidence="2" key="1">
    <citation type="journal article" date="2015" name="Proc. Natl. Acad. Sci. U.S.A.">
        <title>Genome sequencing of adzuki bean (Vigna angularis) provides insight into high starch and low fat accumulation and domestication.</title>
        <authorList>
            <person name="Yang K."/>
            <person name="Tian Z."/>
            <person name="Chen C."/>
            <person name="Luo L."/>
            <person name="Zhao B."/>
            <person name="Wang Z."/>
            <person name="Yu L."/>
            <person name="Li Y."/>
            <person name="Sun Y."/>
            <person name="Li W."/>
            <person name="Chen Y."/>
            <person name="Li Y."/>
            <person name="Zhang Y."/>
            <person name="Ai D."/>
            <person name="Zhao J."/>
            <person name="Shang C."/>
            <person name="Ma Y."/>
            <person name="Wu B."/>
            <person name="Wang M."/>
            <person name="Gao L."/>
            <person name="Sun D."/>
            <person name="Zhang P."/>
            <person name="Guo F."/>
            <person name="Wang W."/>
            <person name="Li Y."/>
            <person name="Wang J."/>
            <person name="Varshney R.K."/>
            <person name="Wang J."/>
            <person name="Ling H.Q."/>
            <person name="Wan P."/>
        </authorList>
    </citation>
    <scope>NUCLEOTIDE SEQUENCE</scope>
    <source>
        <strain evidence="2">cv. Jingnong 6</strain>
    </source>
</reference>
<evidence type="ECO:0000313" key="2">
    <source>
        <dbReference type="Proteomes" id="UP000053144"/>
    </source>
</evidence>
<dbReference type="InterPro" id="IPR020084">
    <property type="entry name" value="NUDIX_hydrolase_CS"/>
</dbReference>
<name>A0A0L9T7W9_PHAAN</name>
<dbReference type="Gramene" id="KOM26673">
    <property type="protein sequence ID" value="KOM26673"/>
    <property type="gene ID" value="LR48_Vigan304s002000"/>
</dbReference>
<dbReference type="SUPFAM" id="SSF55811">
    <property type="entry name" value="Nudix"/>
    <property type="match status" value="1"/>
</dbReference>
<dbReference type="EMBL" id="KQ258334">
    <property type="protein sequence ID" value="KOM26673.1"/>
    <property type="molecule type" value="Genomic_DNA"/>
</dbReference>
<evidence type="ECO:0000313" key="1">
    <source>
        <dbReference type="EMBL" id="KOM26673.1"/>
    </source>
</evidence>
<accession>A0A0L9T7W9</accession>
<dbReference type="Proteomes" id="UP000053144">
    <property type="component" value="Unassembled WGS sequence"/>
</dbReference>
<dbReference type="STRING" id="3914.A0A0L9T7W9"/>
<sequence length="159" mass="17810">MSTIFDSRMLGGWEIDESMEQAALRETIEEVGVIGSVEIRLLLFRIGILPLFSDQPRQYRLLVSLFFFPILCVKPLCFVVHHHCLPRRHAAAPLPMSSRSPLSGAPMSSSSSSLAQPLGVVVWTILHRRHWSLPSRRATATLSSSSSLVLLFLLVRYVL</sequence>
<dbReference type="InterPro" id="IPR015797">
    <property type="entry name" value="NUDIX_hydrolase-like_dom_sf"/>
</dbReference>
<dbReference type="PROSITE" id="PS00893">
    <property type="entry name" value="NUDIX_BOX"/>
    <property type="match status" value="1"/>
</dbReference>
<dbReference type="AlphaFoldDB" id="A0A0L9T7W9"/>